<gene>
    <name evidence="1" type="ORF">ILEXP_LOCUS51541</name>
</gene>
<dbReference type="Proteomes" id="UP001642360">
    <property type="component" value="Unassembled WGS sequence"/>
</dbReference>
<sequence length="95" mass="10222">MAPTAAMLILGYNSRSASHPSPPPPTPPSTAPVFQVKALALKWLSDNSIIQQTSETKQAMVSRSSSSSDSAVEKRYQEVLELSCWNNNLALSLSC</sequence>
<evidence type="ECO:0000313" key="1">
    <source>
        <dbReference type="EMBL" id="CAK9181469.1"/>
    </source>
</evidence>
<accession>A0ABC8UKG6</accession>
<organism evidence="1 2">
    <name type="scientific">Ilex paraguariensis</name>
    <name type="common">yerba mate</name>
    <dbReference type="NCBI Taxonomy" id="185542"/>
    <lineage>
        <taxon>Eukaryota</taxon>
        <taxon>Viridiplantae</taxon>
        <taxon>Streptophyta</taxon>
        <taxon>Embryophyta</taxon>
        <taxon>Tracheophyta</taxon>
        <taxon>Spermatophyta</taxon>
        <taxon>Magnoliopsida</taxon>
        <taxon>eudicotyledons</taxon>
        <taxon>Gunneridae</taxon>
        <taxon>Pentapetalae</taxon>
        <taxon>asterids</taxon>
        <taxon>campanulids</taxon>
        <taxon>Aquifoliales</taxon>
        <taxon>Aquifoliaceae</taxon>
        <taxon>Ilex</taxon>
    </lineage>
</organism>
<dbReference type="EMBL" id="CAUOFW020008057">
    <property type="protein sequence ID" value="CAK9181469.1"/>
    <property type="molecule type" value="Genomic_DNA"/>
</dbReference>
<protein>
    <submittedName>
        <fullName evidence="1">Uncharacterized protein</fullName>
    </submittedName>
</protein>
<reference evidence="1 2" key="1">
    <citation type="submission" date="2024-02" db="EMBL/GenBank/DDBJ databases">
        <authorList>
            <person name="Vignale AGUSTIN F."/>
            <person name="Sosa J E."/>
            <person name="Modenutti C."/>
        </authorList>
    </citation>
    <scope>NUCLEOTIDE SEQUENCE [LARGE SCALE GENOMIC DNA]</scope>
</reference>
<dbReference type="AlphaFoldDB" id="A0ABC8UKG6"/>
<evidence type="ECO:0000313" key="2">
    <source>
        <dbReference type="Proteomes" id="UP001642360"/>
    </source>
</evidence>
<name>A0ABC8UKG6_9AQUA</name>
<proteinExistence type="predicted"/>
<comment type="caution">
    <text evidence="1">The sequence shown here is derived from an EMBL/GenBank/DDBJ whole genome shotgun (WGS) entry which is preliminary data.</text>
</comment>
<keyword evidence="2" id="KW-1185">Reference proteome</keyword>